<reference evidence="1" key="1">
    <citation type="submission" date="2020-05" db="EMBL/GenBank/DDBJ databases">
        <authorList>
            <person name="Delgado-Blas J."/>
        </authorList>
    </citation>
    <scope>NUCLEOTIDE SEQUENCE</scope>
    <source>
        <strain evidence="1">BB1454</strain>
    </source>
</reference>
<name>A0AA35D5Z4_9BURK</name>
<proteinExistence type="predicted"/>
<dbReference type="RefSeq" id="WP_234686381.1">
    <property type="nucleotide sequence ID" value="NZ_CAHPSC010000011.1"/>
</dbReference>
<dbReference type="Proteomes" id="UP000834458">
    <property type="component" value="Unassembled WGS sequence"/>
</dbReference>
<protein>
    <submittedName>
        <fullName evidence="1">Uncharacterized protein</fullName>
    </submittedName>
</protein>
<accession>A0AA35D5Z4</accession>
<evidence type="ECO:0000313" key="2">
    <source>
        <dbReference type="Proteomes" id="UP000834458"/>
    </source>
</evidence>
<dbReference type="EMBL" id="CAHPSC010000011">
    <property type="protein sequence ID" value="CAB5675244.1"/>
    <property type="molecule type" value="Genomic_DNA"/>
</dbReference>
<evidence type="ECO:0000313" key="1">
    <source>
        <dbReference type="EMBL" id="CAB5675244.1"/>
    </source>
</evidence>
<organism evidence="1 2">
    <name type="scientific">Comamonas aquatica</name>
    <dbReference type="NCBI Taxonomy" id="225991"/>
    <lineage>
        <taxon>Bacteria</taxon>
        <taxon>Pseudomonadati</taxon>
        <taxon>Pseudomonadota</taxon>
        <taxon>Betaproteobacteria</taxon>
        <taxon>Burkholderiales</taxon>
        <taxon>Comamonadaceae</taxon>
        <taxon>Comamonas</taxon>
    </lineage>
</organism>
<comment type="caution">
    <text evidence="1">The sequence shown here is derived from an EMBL/GenBank/DDBJ whole genome shotgun (WGS) entry which is preliminary data.</text>
</comment>
<sequence length="132" mass="13790">MANTFYPKGKTKILTAKIDFETATIKAALVKNTYAFDAGHEFLSALGAHVIDAQELTGKTVVDGAFDANDVSFPALAAGNTARAIVLYKDTGVAGTSALIGYLDDVPGLPAQTSGGELKITWNDQADKILAI</sequence>
<gene>
    <name evidence="1" type="ORF">GHA_01087</name>
</gene>
<dbReference type="AlphaFoldDB" id="A0AA35D5Z4"/>